<organism evidence="1 2">
    <name type="scientific">Desulfosarcina widdelii</name>
    <dbReference type="NCBI Taxonomy" id="947919"/>
    <lineage>
        <taxon>Bacteria</taxon>
        <taxon>Pseudomonadati</taxon>
        <taxon>Thermodesulfobacteriota</taxon>
        <taxon>Desulfobacteria</taxon>
        <taxon>Desulfobacterales</taxon>
        <taxon>Desulfosarcinaceae</taxon>
        <taxon>Desulfosarcina</taxon>
    </lineage>
</organism>
<dbReference type="EMBL" id="AP021875">
    <property type="protein sequence ID" value="BBO73706.1"/>
    <property type="molecule type" value="Genomic_DNA"/>
</dbReference>
<dbReference type="Proteomes" id="UP000427769">
    <property type="component" value="Chromosome"/>
</dbReference>
<proteinExistence type="predicted"/>
<dbReference type="AlphaFoldDB" id="A0A5K7YWJ2"/>
<gene>
    <name evidence="1" type="ORF">DSCW_11230</name>
</gene>
<keyword evidence="2" id="KW-1185">Reference proteome</keyword>
<reference evidence="1 2" key="1">
    <citation type="submission" date="2019-11" db="EMBL/GenBank/DDBJ databases">
        <title>Comparative genomics of hydrocarbon-degrading Desulfosarcina strains.</title>
        <authorList>
            <person name="Watanabe M."/>
            <person name="Kojima H."/>
            <person name="Fukui M."/>
        </authorList>
    </citation>
    <scope>NUCLEOTIDE SEQUENCE [LARGE SCALE GENOMIC DNA]</scope>
    <source>
        <strain evidence="1 2">PP31</strain>
    </source>
</reference>
<evidence type="ECO:0000313" key="1">
    <source>
        <dbReference type="EMBL" id="BBO73706.1"/>
    </source>
</evidence>
<sequence length="70" mass="7927">MAEGFALELAFSMPIGEARVPSIPDRKQPIDYKYFYYTSILRKRITGGGRPRKIGRTITGASIYCPDRTQ</sequence>
<name>A0A5K7YWJ2_9BACT</name>
<dbReference type="KEGG" id="dwd:DSCW_11230"/>
<accession>A0A5K7YWJ2</accession>
<evidence type="ECO:0000313" key="2">
    <source>
        <dbReference type="Proteomes" id="UP000427769"/>
    </source>
</evidence>
<protein>
    <submittedName>
        <fullName evidence="1">Uncharacterized protein</fullName>
    </submittedName>
</protein>